<feature type="transmembrane region" description="Helical" evidence="3">
    <location>
        <begin position="7"/>
        <end position="25"/>
    </location>
</feature>
<evidence type="ECO:0000256" key="3">
    <source>
        <dbReference type="SAM" id="Phobius"/>
    </source>
</evidence>
<dbReference type="SUPFAM" id="SSF141066">
    <property type="entry name" value="ICP-like"/>
    <property type="match status" value="1"/>
</dbReference>
<evidence type="ECO:0000256" key="1">
    <source>
        <dbReference type="ARBA" id="ARBA00022690"/>
    </source>
</evidence>
<sequence length="132" mass="14771">MEKNKKILIGGIVIILLAIASYFSFFTNDGKIYNEDFTGAIFLGKGDTFKISLKSNPTTGYQWNADFDETLIQLVDTSYKADEPQLMGSGGTEIFEFKVIGSSTDTSIKFSYARPWESVPPIDEKSFEIKIK</sequence>
<keyword evidence="3" id="KW-1133">Transmembrane helix</keyword>
<gene>
    <name evidence="5" type="ORF">AMQ22_00972</name>
</gene>
<dbReference type="InterPro" id="IPR052781">
    <property type="entry name" value="Cys_protease_inhibitor_I42"/>
</dbReference>
<accession>A0A150J4G3</accession>
<dbReference type="GO" id="GO:0004869">
    <property type="term" value="F:cysteine-type endopeptidase inhibitor activity"/>
    <property type="evidence" value="ECO:0007669"/>
    <property type="project" value="UniProtKB-KW"/>
</dbReference>
<evidence type="ECO:0000313" key="5">
    <source>
        <dbReference type="EMBL" id="KYC52110.1"/>
    </source>
</evidence>
<dbReference type="EMBL" id="LNGC01000033">
    <property type="protein sequence ID" value="KYC52110.1"/>
    <property type="molecule type" value="Genomic_DNA"/>
</dbReference>
<dbReference type="PANTHER" id="PTHR36530:SF1">
    <property type="entry name" value="AMOEBIASIN-1"/>
    <property type="match status" value="1"/>
</dbReference>
<dbReference type="Pfam" id="PF09394">
    <property type="entry name" value="Inhibitor_I42"/>
    <property type="match status" value="1"/>
</dbReference>
<evidence type="ECO:0000313" key="6">
    <source>
        <dbReference type="Proteomes" id="UP000075398"/>
    </source>
</evidence>
<reference evidence="5 6" key="1">
    <citation type="journal article" date="2016" name="ISME J.">
        <title>Chasing the elusive Euryarchaeota class WSA2: genomes reveal a uniquely fastidious methyl-reducing methanogen.</title>
        <authorList>
            <person name="Nobu M.K."/>
            <person name="Narihiro T."/>
            <person name="Kuroda K."/>
            <person name="Mei R."/>
            <person name="Liu W.T."/>
        </authorList>
    </citation>
    <scope>NUCLEOTIDE SEQUENCE [LARGE SCALE GENOMIC DNA]</scope>
    <source>
        <strain evidence="5">U1lsi0528_Bin055</strain>
    </source>
</reference>
<evidence type="ECO:0000259" key="4">
    <source>
        <dbReference type="Pfam" id="PF09394"/>
    </source>
</evidence>
<dbReference type="Gene3D" id="2.60.40.2020">
    <property type="match status" value="1"/>
</dbReference>
<keyword evidence="3" id="KW-0472">Membrane</keyword>
<name>A0A150J4G3_9EURY</name>
<keyword evidence="1" id="KW-0646">Protease inhibitor</keyword>
<dbReference type="AlphaFoldDB" id="A0A150J4G3"/>
<protein>
    <submittedName>
        <fullName evidence="5">Chagasin family peptidase inhibitor I42</fullName>
    </submittedName>
</protein>
<dbReference type="Proteomes" id="UP000075398">
    <property type="component" value="Unassembled WGS sequence"/>
</dbReference>
<dbReference type="InterPro" id="IPR036331">
    <property type="entry name" value="Chagasin-like_sf"/>
</dbReference>
<dbReference type="PANTHER" id="PTHR36530">
    <property type="entry name" value="INHIBITOR OF CYSTEINE PEPTIDASE"/>
    <property type="match status" value="1"/>
</dbReference>
<evidence type="ECO:0000256" key="2">
    <source>
        <dbReference type="ARBA" id="ARBA00022704"/>
    </source>
</evidence>
<dbReference type="InterPro" id="IPR018990">
    <property type="entry name" value="Prot_inh_I42_chagasin"/>
</dbReference>
<keyword evidence="2" id="KW-0789">Thiol protease inhibitor</keyword>
<proteinExistence type="predicted"/>
<feature type="domain" description="Proteinase inhibitor I42 chagasin" evidence="4">
    <location>
        <begin position="45"/>
        <end position="131"/>
    </location>
</feature>
<comment type="caution">
    <text evidence="5">The sequence shown here is derived from an EMBL/GenBank/DDBJ whole genome shotgun (WGS) entry which is preliminary data.</text>
</comment>
<organism evidence="5 6">
    <name type="scientific">Candidatus Methanofastidiosum methylothiophilum</name>
    <dbReference type="NCBI Taxonomy" id="1705564"/>
    <lineage>
        <taxon>Archaea</taxon>
        <taxon>Methanobacteriati</taxon>
        <taxon>Methanobacteriota</taxon>
        <taxon>Stenosarchaea group</taxon>
        <taxon>Candidatus Methanofastidiosia</taxon>
        <taxon>Candidatus Methanofastidiosales</taxon>
        <taxon>Candidatus Methanofastidiosaceae</taxon>
        <taxon>Candidatus Methanofastidiosum</taxon>
    </lineage>
</organism>
<keyword evidence="3" id="KW-0812">Transmembrane</keyword>